<proteinExistence type="predicted"/>
<dbReference type="AlphaFoldDB" id="A0A8H7BK91"/>
<dbReference type="PANTHER" id="PTHR14374:SF0">
    <property type="entry name" value="TRAFFICKING PROTEIN PARTICLE COMPLEX SUBUNIT 11"/>
    <property type="match status" value="1"/>
</dbReference>
<dbReference type="Pfam" id="PF07919">
    <property type="entry name" value="Gryzun"/>
    <property type="match status" value="1"/>
</dbReference>
<evidence type="ECO:0000256" key="1">
    <source>
        <dbReference type="SAM" id="MobiDB-lite"/>
    </source>
</evidence>
<name>A0A8H7BK91_9FUNG</name>
<dbReference type="EMBL" id="JABAYA010000314">
    <property type="protein sequence ID" value="KAF7721040.1"/>
    <property type="molecule type" value="Genomic_DNA"/>
</dbReference>
<feature type="region of interest" description="Disordered" evidence="1">
    <location>
        <begin position="187"/>
        <end position="211"/>
    </location>
</feature>
<accession>A0A8H7BK91</accession>
<evidence type="ECO:0000313" key="5">
    <source>
        <dbReference type="Proteomes" id="UP000605846"/>
    </source>
</evidence>
<protein>
    <recommendedName>
        <fullName evidence="6">Trafficking protein particle complex subunit 11</fullName>
    </recommendedName>
</protein>
<evidence type="ECO:0000313" key="4">
    <source>
        <dbReference type="EMBL" id="KAF7721040.1"/>
    </source>
</evidence>
<organism evidence="4 5">
    <name type="scientific">Apophysomyces ossiformis</name>
    <dbReference type="NCBI Taxonomy" id="679940"/>
    <lineage>
        <taxon>Eukaryota</taxon>
        <taxon>Fungi</taxon>
        <taxon>Fungi incertae sedis</taxon>
        <taxon>Mucoromycota</taxon>
        <taxon>Mucoromycotina</taxon>
        <taxon>Mucoromycetes</taxon>
        <taxon>Mucorales</taxon>
        <taxon>Mucorineae</taxon>
        <taxon>Mucoraceae</taxon>
        <taxon>Apophysomyces</taxon>
    </lineage>
</organism>
<reference evidence="4" key="1">
    <citation type="submission" date="2020-01" db="EMBL/GenBank/DDBJ databases">
        <title>Genome Sequencing of Three Apophysomyces-Like Fungal Strains Confirms a Novel Fungal Genus in the Mucoromycota with divergent Burkholderia-like Endosymbiotic Bacteria.</title>
        <authorList>
            <person name="Stajich J.E."/>
            <person name="Macias A.M."/>
            <person name="Carter-House D."/>
            <person name="Lovett B."/>
            <person name="Kasson L.R."/>
            <person name="Berry K."/>
            <person name="Grigoriev I."/>
            <person name="Chang Y."/>
            <person name="Spatafora J."/>
            <person name="Kasson M.T."/>
        </authorList>
    </citation>
    <scope>NUCLEOTIDE SEQUENCE</scope>
    <source>
        <strain evidence="4">NRRL A-21654</strain>
    </source>
</reference>
<dbReference type="InterPro" id="IPR011990">
    <property type="entry name" value="TPR-like_helical_dom_sf"/>
</dbReference>
<dbReference type="OrthoDB" id="6278596at2759"/>
<sequence>MDSPLCPDGLFSPEWMRRHMREPSAVIGFHELWDWSDEPDNPTKTKREVGPLTSQVLIDPMERQKDAALSQELNDRRKQLQEKGVKFAAVIILKDKHLSNVLNATPAKKLMEKIRRRVDPGTLKPNTKAIGAGHQAFFFYSSDWESSRIAGICQYCQRSQDNMNGSRLSRLMHEPAIQFYNNKIKKARKKKSKLPSPGLSTAASTSNEPQPLPPRGWLLRYDLKIAIFQELKQDIESAVKSYEHVYAQLGDLIGPASHLSGDIRLPVRGKRWWEARELADCVNFKICRIYICLNDPTSALTQMNGHLHLFQSYSSTWGMGEQSFEYWAWLSKQVFADVLDAAVQCGFKIPLATAYLHPAGSSNLPGSPLLGATGGGYDIGNSMTGCNPGAILQHAGFYYQLAAKCCAERRRRFLELENGASPTLGLSASVVDDEAPATSLATLLANERRVDHSNLTIELLTKSYEQFKRCKSGRMTLYLAAEIAGTYYETGKYEMALKFFERIGKTYRKENWHMVLTSILRWSLRCAKELGSWERTVECLVELMADTLPVAEQKREEIQRELMDILDKKEKPPLVINMDQINAFVLCDAQFQKDMVSVDTALRFQVTLKTNAQSPPLPFRFGSLRILFNDPQYNHILMDNHEEADSADLLLLDCSDRLTKVTEGEYTGWYTASTNLAISRNQTKVYQGTIMPNVCGDMKILGVCLDIVGSSWSVGLNYSFDSVADSKLTSRRRWYEIMGDKEQQRPKLRFLEGKGELTCARVIPCPPRIKLAINYNPPALLDEHFALKVTVASHESEPIDLTLSVHISNAEGKVTNDYVLFSDEDDVKLPTRDFAVGLLKPQETRAQDIYLHANSIAGSRFIDVKARYSFAVSDVEGDTEFMEKHEQIEIPFVAPFNASFELHPQSESTYQSLSPELSRVEKWLVVAAIQCCAESDLEIFDVQLKQDISTYPDVSLTPIAASNESAINNDHQRWKAGHIYNMNYLLKVHIADVTELQPYIPMGSISIRWKRYGDEGPMAMTELVLPKLPFQQQHLIVNTDCSAEMYVGEPFTLTFTVYNPTVQLTEYSVAVEFSDAFVFSGYKQCRGRLFPLSRTSYHYTCYPLLAGKVQLPRLKLTARQQGTETEVPVEFLGTGAVAVLNQPTQPNEKPQQQIVGFVNARRYF</sequence>
<gene>
    <name evidence="4" type="ORF">EC973_005523</name>
</gene>
<evidence type="ECO:0000259" key="2">
    <source>
        <dbReference type="Pfam" id="PF07919"/>
    </source>
</evidence>
<keyword evidence="5" id="KW-1185">Reference proteome</keyword>
<feature type="domain" description="Gryzun putative trafficking through Golgi" evidence="2">
    <location>
        <begin position="575"/>
        <end position="1115"/>
    </location>
</feature>
<dbReference type="InterPro" id="IPR012880">
    <property type="entry name" value="Gryzun"/>
</dbReference>
<dbReference type="Proteomes" id="UP000605846">
    <property type="component" value="Unassembled WGS sequence"/>
</dbReference>
<comment type="caution">
    <text evidence="4">The sequence shown here is derived from an EMBL/GenBank/DDBJ whole genome shotgun (WGS) entry which is preliminary data.</text>
</comment>
<dbReference type="Pfam" id="PF11817">
    <property type="entry name" value="Foie-gras_1"/>
    <property type="match status" value="1"/>
</dbReference>
<feature type="domain" description="Trafficking protein particle complex subunit 11" evidence="3">
    <location>
        <begin position="271"/>
        <end position="545"/>
    </location>
</feature>
<dbReference type="InterPro" id="IPR021773">
    <property type="entry name" value="TPC11"/>
</dbReference>
<evidence type="ECO:0000259" key="3">
    <source>
        <dbReference type="Pfam" id="PF11817"/>
    </source>
</evidence>
<dbReference type="SUPFAM" id="SSF48452">
    <property type="entry name" value="TPR-like"/>
    <property type="match status" value="1"/>
</dbReference>
<evidence type="ECO:0008006" key="6">
    <source>
        <dbReference type="Google" id="ProtNLM"/>
    </source>
</evidence>
<dbReference type="PANTHER" id="PTHR14374">
    <property type="entry name" value="FOIE GRAS"/>
    <property type="match status" value="1"/>
</dbReference>